<evidence type="ECO:0000256" key="1">
    <source>
        <dbReference type="SAM" id="MobiDB-lite"/>
    </source>
</evidence>
<comment type="caution">
    <text evidence="2">The sequence shown here is derived from an EMBL/GenBank/DDBJ whole genome shotgun (WGS) entry which is preliminary data.</text>
</comment>
<protein>
    <submittedName>
        <fullName evidence="2">Uncharacterized protein</fullName>
    </submittedName>
</protein>
<feature type="compositionally biased region" description="Basic and acidic residues" evidence="1">
    <location>
        <begin position="1"/>
        <end position="13"/>
    </location>
</feature>
<accession>A0ABD2PN25</accession>
<sequence>MSLDCGRKPEYPGRTHANTRRTCKPWPDGGIELRPFLLRDNNANHRATVLPGLLNVKGMVGCAEVQCSAEEKPRVVLIFFNQ</sequence>
<dbReference type="AlphaFoldDB" id="A0ABD2PN25"/>
<gene>
    <name evidence="2" type="ORF">Ciccas_012921</name>
</gene>
<proteinExistence type="predicted"/>
<keyword evidence="3" id="KW-1185">Reference proteome</keyword>
<name>A0ABD2PN25_9PLAT</name>
<reference evidence="2 3" key="1">
    <citation type="submission" date="2024-11" db="EMBL/GenBank/DDBJ databases">
        <title>Adaptive evolution of stress response genes in parasites aligns with host niche diversity.</title>
        <authorList>
            <person name="Hahn C."/>
            <person name="Resl P."/>
        </authorList>
    </citation>
    <scope>NUCLEOTIDE SEQUENCE [LARGE SCALE GENOMIC DNA]</scope>
    <source>
        <strain evidence="2">EGGRZ-B1_66</strain>
        <tissue evidence="2">Body</tissue>
    </source>
</reference>
<feature type="region of interest" description="Disordered" evidence="1">
    <location>
        <begin position="1"/>
        <end position="24"/>
    </location>
</feature>
<evidence type="ECO:0000313" key="2">
    <source>
        <dbReference type="EMBL" id="KAL3308545.1"/>
    </source>
</evidence>
<organism evidence="2 3">
    <name type="scientific">Cichlidogyrus casuarinus</name>
    <dbReference type="NCBI Taxonomy" id="1844966"/>
    <lineage>
        <taxon>Eukaryota</taxon>
        <taxon>Metazoa</taxon>
        <taxon>Spiralia</taxon>
        <taxon>Lophotrochozoa</taxon>
        <taxon>Platyhelminthes</taxon>
        <taxon>Monogenea</taxon>
        <taxon>Monopisthocotylea</taxon>
        <taxon>Dactylogyridea</taxon>
        <taxon>Ancyrocephalidae</taxon>
        <taxon>Cichlidogyrus</taxon>
    </lineage>
</organism>
<evidence type="ECO:0000313" key="3">
    <source>
        <dbReference type="Proteomes" id="UP001626550"/>
    </source>
</evidence>
<dbReference type="Proteomes" id="UP001626550">
    <property type="component" value="Unassembled WGS sequence"/>
</dbReference>
<dbReference type="EMBL" id="JBJKFK010005068">
    <property type="protein sequence ID" value="KAL3308545.1"/>
    <property type="molecule type" value="Genomic_DNA"/>
</dbReference>